<protein>
    <submittedName>
        <fullName evidence="2">Cyclophilin-like protein</fullName>
    </submittedName>
</protein>
<evidence type="ECO:0000313" key="2">
    <source>
        <dbReference type="EMBL" id="VWX37637.1"/>
    </source>
</evidence>
<sequence>MQIEIDDHVVVLELEPNKTTELLRKTAPFTIKMDDLHGNEKFHYFEQSFPVDPKLVRLIEAGDVMMYQNNCLVIFYETLKPTTRYTRIGKIKDVEQLLPRLGHGSVEVRFF</sequence>
<proteinExistence type="predicted"/>
<dbReference type="InterPro" id="IPR029000">
    <property type="entry name" value="Cyclophilin-like_dom_sf"/>
</dbReference>
<dbReference type="SUPFAM" id="SSF50891">
    <property type="entry name" value="Cyclophilin-like"/>
    <property type="match status" value="1"/>
</dbReference>
<dbReference type="AlphaFoldDB" id="A0A653IEG9"/>
<dbReference type="Proteomes" id="UP000439752">
    <property type="component" value="Unassembled WGS sequence"/>
</dbReference>
<organism evidence="2 3">
    <name type="scientific">Exiguobacterium oxidotolerans</name>
    <dbReference type="NCBI Taxonomy" id="223958"/>
    <lineage>
        <taxon>Bacteria</taxon>
        <taxon>Bacillati</taxon>
        <taxon>Bacillota</taxon>
        <taxon>Bacilli</taxon>
        <taxon>Bacillales</taxon>
        <taxon>Bacillales Family XII. Incertae Sedis</taxon>
        <taxon>Exiguobacterium</taxon>
    </lineage>
</organism>
<evidence type="ECO:0000313" key="3">
    <source>
        <dbReference type="Proteomes" id="UP000439752"/>
    </source>
</evidence>
<reference evidence="2 3" key="1">
    <citation type="submission" date="2019-10" db="EMBL/GenBank/DDBJ databases">
        <authorList>
            <person name="Karimi E."/>
        </authorList>
    </citation>
    <scope>NUCLEOTIDE SEQUENCE [LARGE SCALE GENOMIC DNA]</scope>
    <source>
        <strain evidence="2">Exiguobacterium sp. 9Y</strain>
    </source>
</reference>
<accession>A0A653IEG9</accession>
<evidence type="ECO:0000259" key="1">
    <source>
        <dbReference type="Pfam" id="PF18050"/>
    </source>
</evidence>
<feature type="domain" description="Cyclophilin-like" evidence="1">
    <location>
        <begin position="3"/>
        <end position="110"/>
    </location>
</feature>
<dbReference type="InterPro" id="IPR041183">
    <property type="entry name" value="Cyclophilin-like"/>
</dbReference>
<dbReference type="Gene3D" id="2.40.100.20">
    <property type="match status" value="1"/>
</dbReference>
<gene>
    <name evidence="2" type="ORF">EXIGUO9Y_330061</name>
</gene>
<name>A0A653IEG9_9BACL</name>
<keyword evidence="3" id="KW-1185">Reference proteome</keyword>
<dbReference type="Pfam" id="PF18050">
    <property type="entry name" value="Cyclophil_like2"/>
    <property type="match status" value="1"/>
</dbReference>
<dbReference type="EMBL" id="CABWKQ010000027">
    <property type="protein sequence ID" value="VWX37637.1"/>
    <property type="molecule type" value="Genomic_DNA"/>
</dbReference>
<dbReference type="RefSeq" id="WP_236550044.1">
    <property type="nucleotide sequence ID" value="NZ_LR732312.1"/>
</dbReference>